<keyword evidence="3" id="KW-1185">Reference proteome</keyword>
<evidence type="ECO:0000256" key="1">
    <source>
        <dbReference type="SAM" id="Phobius"/>
    </source>
</evidence>
<evidence type="ECO:0000313" key="2">
    <source>
        <dbReference type="EMBL" id="SER90220.1"/>
    </source>
</evidence>
<dbReference type="AlphaFoldDB" id="A0A1H9SYW6"/>
<keyword evidence="1" id="KW-1133">Transmembrane helix</keyword>
<evidence type="ECO:0008006" key="4">
    <source>
        <dbReference type="Google" id="ProtNLM"/>
    </source>
</evidence>
<sequence>MITVILFRIFLLIAVGIIIFSVIKYLFDPRRKLEKAYRDGRFYLLDEPDNVRKNVFFTFGSAMFEGEKFLGATDDSFEVTSIIVRTEDINQLQGLSRRDFKFIEKELLLRYPKAVIEWRSPINDLLKRLERQGK</sequence>
<keyword evidence="1" id="KW-0472">Membrane</keyword>
<gene>
    <name evidence="2" type="ORF">SAMN05518684_10540</name>
</gene>
<protein>
    <recommendedName>
        <fullName evidence="4">Sigma-w pathway protein ysdB</fullName>
    </recommendedName>
</protein>
<name>A0A1H9SYW6_9BACI</name>
<accession>A0A1H9SYW6</accession>
<proteinExistence type="predicted"/>
<dbReference type="EMBL" id="FOGT01000005">
    <property type="protein sequence ID" value="SER90220.1"/>
    <property type="molecule type" value="Genomic_DNA"/>
</dbReference>
<dbReference type="Proteomes" id="UP000198571">
    <property type="component" value="Unassembled WGS sequence"/>
</dbReference>
<dbReference type="STRING" id="1601833.SAMN05518684_10540"/>
<evidence type="ECO:0000313" key="3">
    <source>
        <dbReference type="Proteomes" id="UP000198571"/>
    </source>
</evidence>
<organism evidence="2 3">
    <name type="scientific">Salipaludibacillus aurantiacus</name>
    <dbReference type="NCBI Taxonomy" id="1601833"/>
    <lineage>
        <taxon>Bacteria</taxon>
        <taxon>Bacillati</taxon>
        <taxon>Bacillota</taxon>
        <taxon>Bacilli</taxon>
        <taxon>Bacillales</taxon>
        <taxon>Bacillaceae</taxon>
    </lineage>
</organism>
<reference evidence="3" key="1">
    <citation type="submission" date="2016-10" db="EMBL/GenBank/DDBJ databases">
        <authorList>
            <person name="Varghese N."/>
            <person name="Submissions S."/>
        </authorList>
    </citation>
    <scope>NUCLEOTIDE SEQUENCE [LARGE SCALE GENOMIC DNA]</scope>
    <source>
        <strain evidence="3">S9</strain>
    </source>
</reference>
<dbReference type="RefSeq" id="WP_177174226.1">
    <property type="nucleotide sequence ID" value="NZ_FOGT01000005.1"/>
</dbReference>
<keyword evidence="1" id="KW-0812">Transmembrane</keyword>
<feature type="transmembrane region" description="Helical" evidence="1">
    <location>
        <begin position="6"/>
        <end position="27"/>
    </location>
</feature>